<evidence type="ECO:0000256" key="1">
    <source>
        <dbReference type="SAM" id="MobiDB-lite"/>
    </source>
</evidence>
<feature type="domain" description="Rad60/SUMO-like" evidence="2">
    <location>
        <begin position="180"/>
        <end position="243"/>
    </location>
</feature>
<dbReference type="Pfam" id="PF11976">
    <property type="entry name" value="Rad60-SLD"/>
    <property type="match status" value="1"/>
</dbReference>
<gene>
    <name evidence="3" type="ORF">BDP27DRAFT_450625</name>
</gene>
<evidence type="ECO:0000313" key="3">
    <source>
        <dbReference type="EMBL" id="KAF9059744.1"/>
    </source>
</evidence>
<evidence type="ECO:0000313" key="4">
    <source>
        <dbReference type="Proteomes" id="UP000772434"/>
    </source>
</evidence>
<organism evidence="3 4">
    <name type="scientific">Rhodocollybia butyracea</name>
    <dbReference type="NCBI Taxonomy" id="206335"/>
    <lineage>
        <taxon>Eukaryota</taxon>
        <taxon>Fungi</taxon>
        <taxon>Dikarya</taxon>
        <taxon>Basidiomycota</taxon>
        <taxon>Agaricomycotina</taxon>
        <taxon>Agaricomycetes</taxon>
        <taxon>Agaricomycetidae</taxon>
        <taxon>Agaricales</taxon>
        <taxon>Marasmiineae</taxon>
        <taxon>Omphalotaceae</taxon>
        <taxon>Rhodocollybia</taxon>
    </lineage>
</organism>
<keyword evidence="4" id="KW-1185">Reference proteome</keyword>
<name>A0A9P5P6F1_9AGAR</name>
<accession>A0A9P5P6F1</accession>
<dbReference type="Gene3D" id="3.10.20.90">
    <property type="entry name" value="Phosphatidylinositol 3-kinase Catalytic Subunit, Chain A, domain 1"/>
    <property type="match status" value="1"/>
</dbReference>
<dbReference type="CDD" id="cd01763">
    <property type="entry name" value="Ubl_SUMO_like"/>
    <property type="match status" value="1"/>
</dbReference>
<feature type="compositionally biased region" description="Basic and acidic residues" evidence="1">
    <location>
        <begin position="342"/>
        <end position="354"/>
    </location>
</feature>
<dbReference type="InterPro" id="IPR029071">
    <property type="entry name" value="Ubiquitin-like_domsf"/>
</dbReference>
<sequence>MSQVAQGHMYKQSSEHTTMPKDTTKPTTICPYGKITAKKDESTPPCVVFTYKTRPVAFPKSLLESYAETTKLVREVFELNDDGVKVVFETLDLPECNDGVKIEVPPVTWAHVLPGITRISVETREVHRDPLTVPPIPSSNTTTSRPRQGLVSVPRCKSPEDPPRMSSVKSAKITLFMAYESKKVPFQVEDNTDLDKCLTKVFARSFPMVDRRDFCFIFHGYQIHSYCTPRDLGIEDGDIVDVYKLEKAGKPVIYVFPPDRCEEMDVSVTVSLIPQWKFSAIYPVVPVQPHQFEKSLEECITWDVRTHRDQTMTEKSTGLTVSYLYWEAITQGLPPSPPDSPRPGERQSESERFDPIPSDLSDNDHISVVLPLSRITQYLDAVLKELGLHTEARTSFIPYWLPSFNKHTHIALRFVSQHAYERAAPLTVFPKPDVVVRVFMIFKGVPESDIESGLWGNATERGVGGVDGAERWRDVVGLDGKDELSDGSLFRVLEWGGMEVRRQVE</sequence>
<feature type="region of interest" description="Disordered" evidence="1">
    <location>
        <begin position="333"/>
        <end position="360"/>
    </location>
</feature>
<feature type="compositionally biased region" description="Polar residues" evidence="1">
    <location>
        <begin position="1"/>
        <end position="16"/>
    </location>
</feature>
<protein>
    <recommendedName>
        <fullName evidence="2">Rad60/SUMO-like domain-containing protein</fullName>
    </recommendedName>
</protein>
<feature type="region of interest" description="Disordered" evidence="1">
    <location>
        <begin position="1"/>
        <end position="25"/>
    </location>
</feature>
<comment type="caution">
    <text evidence="3">The sequence shown here is derived from an EMBL/GenBank/DDBJ whole genome shotgun (WGS) entry which is preliminary data.</text>
</comment>
<evidence type="ECO:0000259" key="2">
    <source>
        <dbReference type="Pfam" id="PF11976"/>
    </source>
</evidence>
<dbReference type="SUPFAM" id="SSF54236">
    <property type="entry name" value="Ubiquitin-like"/>
    <property type="match status" value="1"/>
</dbReference>
<reference evidence="3" key="1">
    <citation type="submission" date="2020-11" db="EMBL/GenBank/DDBJ databases">
        <authorList>
            <consortium name="DOE Joint Genome Institute"/>
            <person name="Ahrendt S."/>
            <person name="Riley R."/>
            <person name="Andreopoulos W."/>
            <person name="Labutti K."/>
            <person name="Pangilinan J."/>
            <person name="Ruiz-Duenas F.J."/>
            <person name="Barrasa J.M."/>
            <person name="Sanchez-Garcia M."/>
            <person name="Camarero S."/>
            <person name="Miyauchi S."/>
            <person name="Serrano A."/>
            <person name="Linde D."/>
            <person name="Babiker R."/>
            <person name="Drula E."/>
            <person name="Ayuso-Fernandez I."/>
            <person name="Pacheco R."/>
            <person name="Padilla G."/>
            <person name="Ferreira P."/>
            <person name="Barriuso J."/>
            <person name="Kellner H."/>
            <person name="Castanera R."/>
            <person name="Alfaro M."/>
            <person name="Ramirez L."/>
            <person name="Pisabarro A.G."/>
            <person name="Kuo A."/>
            <person name="Tritt A."/>
            <person name="Lipzen A."/>
            <person name="He G."/>
            <person name="Yan M."/>
            <person name="Ng V."/>
            <person name="Cullen D."/>
            <person name="Martin F."/>
            <person name="Rosso M.-N."/>
            <person name="Henrissat B."/>
            <person name="Hibbett D."/>
            <person name="Martinez A.T."/>
            <person name="Grigoriev I.V."/>
        </authorList>
    </citation>
    <scope>NUCLEOTIDE SEQUENCE</scope>
    <source>
        <strain evidence="3">AH 40177</strain>
    </source>
</reference>
<dbReference type="InterPro" id="IPR022617">
    <property type="entry name" value="Rad60/SUMO-like_dom"/>
</dbReference>
<dbReference type="Proteomes" id="UP000772434">
    <property type="component" value="Unassembled WGS sequence"/>
</dbReference>
<feature type="region of interest" description="Disordered" evidence="1">
    <location>
        <begin position="129"/>
        <end position="166"/>
    </location>
</feature>
<dbReference type="OrthoDB" id="428577at2759"/>
<proteinExistence type="predicted"/>
<dbReference type="AlphaFoldDB" id="A0A9P5P6F1"/>
<dbReference type="EMBL" id="JADNRY010000281">
    <property type="protein sequence ID" value="KAF9059744.1"/>
    <property type="molecule type" value="Genomic_DNA"/>
</dbReference>